<comment type="caution">
    <text evidence="4">The sequence shown here is derived from an EMBL/GenBank/DDBJ whole genome shotgun (WGS) entry which is preliminary data.</text>
</comment>
<evidence type="ECO:0000313" key="5">
    <source>
        <dbReference type="Proteomes" id="UP001465668"/>
    </source>
</evidence>
<dbReference type="Pfam" id="PF04082">
    <property type="entry name" value="Fungal_trans"/>
    <property type="match status" value="1"/>
</dbReference>
<evidence type="ECO:0000259" key="3">
    <source>
        <dbReference type="SMART" id="SM00906"/>
    </source>
</evidence>
<dbReference type="PANTHER" id="PTHR46910:SF25">
    <property type="entry name" value="ABC-TRANSPORTER-REGULATING TRANSCRIPTION FACTOR"/>
    <property type="match status" value="1"/>
</dbReference>
<dbReference type="PANTHER" id="PTHR46910">
    <property type="entry name" value="TRANSCRIPTION FACTOR PDR1"/>
    <property type="match status" value="1"/>
</dbReference>
<dbReference type="InterPro" id="IPR050987">
    <property type="entry name" value="AtrR-like"/>
</dbReference>
<evidence type="ECO:0000256" key="1">
    <source>
        <dbReference type="ARBA" id="ARBA00023242"/>
    </source>
</evidence>
<gene>
    <name evidence="4" type="ORF">SCAR479_05079</name>
</gene>
<evidence type="ECO:0000313" key="4">
    <source>
        <dbReference type="EMBL" id="KAK9778109.1"/>
    </source>
</evidence>
<evidence type="ECO:0000256" key="2">
    <source>
        <dbReference type="SAM" id="MobiDB-lite"/>
    </source>
</evidence>
<dbReference type="EMBL" id="JARVKM010000017">
    <property type="protein sequence ID" value="KAK9778109.1"/>
    <property type="molecule type" value="Genomic_DNA"/>
</dbReference>
<feature type="region of interest" description="Disordered" evidence="2">
    <location>
        <begin position="658"/>
        <end position="692"/>
    </location>
</feature>
<protein>
    <recommendedName>
        <fullName evidence="3">Xylanolytic transcriptional activator regulatory domain-containing protein</fullName>
    </recommendedName>
</protein>
<organism evidence="4 5">
    <name type="scientific">Seiridium cardinale</name>
    <dbReference type="NCBI Taxonomy" id="138064"/>
    <lineage>
        <taxon>Eukaryota</taxon>
        <taxon>Fungi</taxon>
        <taxon>Dikarya</taxon>
        <taxon>Ascomycota</taxon>
        <taxon>Pezizomycotina</taxon>
        <taxon>Sordariomycetes</taxon>
        <taxon>Xylariomycetidae</taxon>
        <taxon>Amphisphaeriales</taxon>
        <taxon>Sporocadaceae</taxon>
        <taxon>Seiridium</taxon>
    </lineage>
</organism>
<dbReference type="CDD" id="cd12148">
    <property type="entry name" value="fungal_TF_MHR"/>
    <property type="match status" value="1"/>
</dbReference>
<keyword evidence="1" id="KW-0539">Nucleus</keyword>
<accession>A0ABR2XWD0</accession>
<proteinExistence type="predicted"/>
<name>A0ABR2XWD0_9PEZI</name>
<dbReference type="InterPro" id="IPR007219">
    <property type="entry name" value="XnlR_reg_dom"/>
</dbReference>
<feature type="compositionally biased region" description="Low complexity" evidence="2">
    <location>
        <begin position="677"/>
        <end position="691"/>
    </location>
</feature>
<dbReference type="Proteomes" id="UP001465668">
    <property type="component" value="Unassembled WGS sequence"/>
</dbReference>
<dbReference type="SMART" id="SM00906">
    <property type="entry name" value="Fungal_trans"/>
    <property type="match status" value="1"/>
</dbReference>
<sequence length="782" mass="86314">MIHWQSIGLSGVLRAYQQCYLRERDFEVGCVVWEPTSASYAPLILKCLSTPWPLPVIRDYPRSKTYGGVLRRIGVFQTTYQETYLRDYSVSSLSWIFALQLALMQAADHSRRKLECRFNRANIPRRPNTNVDLIVNANTTTPTRAISKSPSSSHATKPISELYVDRLLALARSTDMLKYNKPYTVKKNGLFVGNYSLTFFSDGRLQHLSAQLRNDKVKDLVRRISSVISSRVGHYDNVSSSTIKYAADTRPVTAVDPNAAAFWIKCKSYFEQVHPFYPFLDRGSFESLAYGSELSLLLAQNKPWSALYHTVLALGCQVTGGGSFEPGKGEAWRLFSTSLAIFPDLMTLPDSLVLLQAMAAMTIYSVGISCLAVEHVILSEAARRAQSLGSTNLSGNASISYQRVFWVLYSVEKVSSFHLGRNSVFFDHDIVSPVPNLPEAVFEGFDWFLTSVRYSRLLSRAMTSLFSAGVLGNPEDYYLAAIDQLTEELDKWRLSIPAHLRPGDNPGRRIAHLSSLIRVPTIWMSCLYNSFRLSLCRATLHLAAGAREVVSPARQAAATRTMMETSRSTLELATFIDVEPYTPLWVLGGIPLTSHFILFDFVINNPRSPETATNLALLDIAGGHFSRIEYASGGCLPGSLIGEFAHIARDFVNSADCNGGNPPRRPPSPLASVVGRSTASSPPTSSPITGSDNDIYTATITNNPVSAIEAIPGLTINPFITNNDLPLLDTLYFPINNDFLGLDGSSGMGTDIMNLFNTYIPGIDPVFLNQPIDGSFVQRPEG</sequence>
<keyword evidence="5" id="KW-1185">Reference proteome</keyword>
<feature type="domain" description="Xylanolytic transcriptional activator regulatory" evidence="3">
    <location>
        <begin position="374"/>
        <end position="441"/>
    </location>
</feature>
<reference evidence="4 5" key="1">
    <citation type="submission" date="2024-02" db="EMBL/GenBank/DDBJ databases">
        <title>First draft genome assembly of two strains of Seiridium cardinale.</title>
        <authorList>
            <person name="Emiliani G."/>
            <person name="Scali E."/>
        </authorList>
    </citation>
    <scope>NUCLEOTIDE SEQUENCE [LARGE SCALE GENOMIC DNA]</scope>
    <source>
        <strain evidence="4 5">BM-138-000479</strain>
    </source>
</reference>